<accession>A0A6A2WAH2</accession>
<proteinExistence type="predicted"/>
<sequence>MRVNHACNQHYSVAIRKQTRESGENFGDAASQKRLSNSIWLQRISKGGSYNTRRPLGESRDCFMGDPRCIRRNMELNICNDLHWVVEIHEQGNHPNHDNVRWDTWARFVERSVAYRSWIWTTENREIDIAP</sequence>
<dbReference type="EMBL" id="VEPZ02001782">
    <property type="protein sequence ID" value="KAE8655073.1"/>
    <property type="molecule type" value="Genomic_DNA"/>
</dbReference>
<comment type="caution">
    <text evidence="1">The sequence shown here is derived from an EMBL/GenBank/DDBJ whole genome shotgun (WGS) entry which is preliminary data.</text>
</comment>
<evidence type="ECO:0000313" key="1">
    <source>
        <dbReference type="EMBL" id="KAE8655073.1"/>
    </source>
</evidence>
<reference evidence="1" key="1">
    <citation type="submission" date="2019-09" db="EMBL/GenBank/DDBJ databases">
        <title>Draft genome information of white flower Hibiscus syriacus.</title>
        <authorList>
            <person name="Kim Y.-M."/>
        </authorList>
    </citation>
    <scope>NUCLEOTIDE SEQUENCE [LARGE SCALE GENOMIC DNA]</scope>
    <source>
        <strain evidence="1">YM2019G1</strain>
    </source>
</reference>
<keyword evidence="2" id="KW-1185">Reference proteome</keyword>
<dbReference type="Proteomes" id="UP000436088">
    <property type="component" value="Unassembled WGS sequence"/>
</dbReference>
<name>A0A6A2WAH2_HIBSY</name>
<dbReference type="AlphaFoldDB" id="A0A6A2WAH2"/>
<evidence type="ECO:0000313" key="2">
    <source>
        <dbReference type="Proteomes" id="UP000436088"/>
    </source>
</evidence>
<gene>
    <name evidence="1" type="ORF">F3Y22_tig00117034pilonHSYRG00674</name>
</gene>
<dbReference type="InterPro" id="IPR029052">
    <property type="entry name" value="Metallo-depent_PP-like"/>
</dbReference>
<protein>
    <submittedName>
        <fullName evidence="1">Uncharacterized protein</fullName>
    </submittedName>
</protein>
<organism evidence="1 2">
    <name type="scientific">Hibiscus syriacus</name>
    <name type="common">Rose of Sharon</name>
    <dbReference type="NCBI Taxonomy" id="106335"/>
    <lineage>
        <taxon>Eukaryota</taxon>
        <taxon>Viridiplantae</taxon>
        <taxon>Streptophyta</taxon>
        <taxon>Embryophyta</taxon>
        <taxon>Tracheophyta</taxon>
        <taxon>Spermatophyta</taxon>
        <taxon>Magnoliopsida</taxon>
        <taxon>eudicotyledons</taxon>
        <taxon>Gunneridae</taxon>
        <taxon>Pentapetalae</taxon>
        <taxon>rosids</taxon>
        <taxon>malvids</taxon>
        <taxon>Malvales</taxon>
        <taxon>Malvaceae</taxon>
        <taxon>Malvoideae</taxon>
        <taxon>Hibiscus</taxon>
    </lineage>
</organism>
<dbReference type="Gene3D" id="3.60.21.10">
    <property type="match status" value="1"/>
</dbReference>